<sequence>MKRLGPWVSQRWLRLALFLSVMGPGIITGNVDNDANGIATYSIAGASFGYRLLWTLFLSTFALAVIQEMVGRMGAVTGKGLADLIRERFRARFTVFVMITLVIANWANTVGDFAGVAGATEIFGITRYVAIPVAALLVLVLVVRGNYRFVERVFLVATLIYATYILSAILARPPWGEVLRAVVTPTLHGWDGKFVAMTIGVIGTTIAPWMQFYQQAAVVDKGLTAEEYRLTRLDTYLGMITTNVVAFFIIVACGATLFVHGIEIRDAKDAAVALAPLAGRYASLLFAVGLLNAAIFSVAIIPLSTAYAVCEAFGWEAGLNRTVRDAPAFFGIFAVMLGAAGLVVLIPELPLVRVMLLSQILNGILLPFVLIFLILLTNDTRLMGAYRNSWVFNAIASVTVIVMVVLTAALIRLGL</sequence>
<keyword evidence="4 6" id="KW-1133">Transmembrane helix</keyword>
<keyword evidence="3 6" id="KW-0812">Transmembrane</keyword>
<feature type="transmembrane region" description="Helical" evidence="6">
    <location>
        <begin position="390"/>
        <end position="411"/>
    </location>
</feature>
<reference evidence="9 10" key="1">
    <citation type="journal article" date="2019" name="Nat. Microbiol.">
        <title>Mediterranean grassland soil C-N compound turnover is dependent on rainfall and depth, and is mediated by genomically divergent microorganisms.</title>
        <authorList>
            <person name="Diamond S."/>
            <person name="Andeer P.F."/>
            <person name="Li Z."/>
            <person name="Crits-Christoph A."/>
            <person name="Burstein D."/>
            <person name="Anantharaman K."/>
            <person name="Lane K.R."/>
            <person name="Thomas B.C."/>
            <person name="Pan C."/>
            <person name="Northen T.R."/>
            <person name="Banfield J.F."/>
        </authorList>
    </citation>
    <scope>NUCLEOTIDE SEQUENCE [LARGE SCALE GENOMIC DNA]</scope>
    <source>
        <strain evidence="8">NP_1</strain>
        <strain evidence="7">NP_2</strain>
    </source>
</reference>
<comment type="subcellular location">
    <subcellularLocation>
        <location evidence="1">Membrane</location>
        <topology evidence="1">Multi-pass membrane protein</topology>
    </subcellularLocation>
</comment>
<feature type="transmembrane region" description="Helical" evidence="6">
    <location>
        <begin position="51"/>
        <end position="70"/>
    </location>
</feature>
<dbReference type="Proteomes" id="UP000318661">
    <property type="component" value="Unassembled WGS sequence"/>
</dbReference>
<keyword evidence="5 6" id="KW-0472">Membrane</keyword>
<evidence type="ECO:0000256" key="4">
    <source>
        <dbReference type="ARBA" id="ARBA00022989"/>
    </source>
</evidence>
<dbReference type="EMBL" id="VBAI01000183">
    <property type="protein sequence ID" value="TMJ08690.1"/>
    <property type="molecule type" value="Genomic_DNA"/>
</dbReference>
<dbReference type="Proteomes" id="UP000315217">
    <property type="component" value="Unassembled WGS sequence"/>
</dbReference>
<feature type="transmembrane region" description="Helical" evidence="6">
    <location>
        <begin position="12"/>
        <end position="31"/>
    </location>
</feature>
<dbReference type="PANTHER" id="PTHR11706">
    <property type="entry name" value="SOLUTE CARRIER PROTEIN FAMILY 11 MEMBER"/>
    <property type="match status" value="1"/>
</dbReference>
<dbReference type="InterPro" id="IPR001046">
    <property type="entry name" value="NRAMP_fam"/>
</dbReference>
<dbReference type="GO" id="GO:0034755">
    <property type="term" value="P:iron ion transmembrane transport"/>
    <property type="evidence" value="ECO:0007669"/>
    <property type="project" value="TreeGrafter"/>
</dbReference>
<dbReference type="GO" id="GO:0015086">
    <property type="term" value="F:cadmium ion transmembrane transporter activity"/>
    <property type="evidence" value="ECO:0007669"/>
    <property type="project" value="TreeGrafter"/>
</dbReference>
<dbReference type="Pfam" id="PF01566">
    <property type="entry name" value="Nramp"/>
    <property type="match status" value="1"/>
</dbReference>
<feature type="transmembrane region" description="Helical" evidence="6">
    <location>
        <begin position="236"/>
        <end position="260"/>
    </location>
</feature>
<accession>A0A537LL30</accession>
<evidence type="ECO:0000256" key="1">
    <source>
        <dbReference type="ARBA" id="ARBA00004141"/>
    </source>
</evidence>
<feature type="transmembrane region" description="Helical" evidence="6">
    <location>
        <begin position="153"/>
        <end position="171"/>
    </location>
</feature>
<keyword evidence="2" id="KW-0813">Transport</keyword>
<name>A0A537LL30_9BACT</name>
<evidence type="ECO:0000313" key="8">
    <source>
        <dbReference type="EMBL" id="TMJ08690.1"/>
    </source>
</evidence>
<feature type="transmembrane region" description="Helical" evidence="6">
    <location>
        <begin position="354"/>
        <end position="378"/>
    </location>
</feature>
<feature type="transmembrane region" description="Helical" evidence="6">
    <location>
        <begin position="122"/>
        <end position="141"/>
    </location>
</feature>
<dbReference type="GO" id="GO:0005886">
    <property type="term" value="C:plasma membrane"/>
    <property type="evidence" value="ECO:0007669"/>
    <property type="project" value="TreeGrafter"/>
</dbReference>
<organism evidence="8 9">
    <name type="scientific">Candidatus Segetimicrobium genomatis</name>
    <dbReference type="NCBI Taxonomy" id="2569760"/>
    <lineage>
        <taxon>Bacteria</taxon>
        <taxon>Bacillati</taxon>
        <taxon>Candidatus Sysuimicrobiota</taxon>
        <taxon>Candidatus Sysuimicrobiia</taxon>
        <taxon>Candidatus Sysuimicrobiales</taxon>
        <taxon>Candidatus Segetimicrobiaceae</taxon>
        <taxon>Candidatus Segetimicrobium</taxon>
    </lineage>
</organism>
<evidence type="ECO:0000256" key="6">
    <source>
        <dbReference type="SAM" id="Phobius"/>
    </source>
</evidence>
<dbReference type="GO" id="GO:0005384">
    <property type="term" value="F:manganese ion transmembrane transporter activity"/>
    <property type="evidence" value="ECO:0007669"/>
    <property type="project" value="TreeGrafter"/>
</dbReference>
<feature type="transmembrane region" description="Helical" evidence="6">
    <location>
        <begin position="91"/>
        <end position="110"/>
    </location>
</feature>
<evidence type="ECO:0000313" key="9">
    <source>
        <dbReference type="Proteomes" id="UP000315217"/>
    </source>
</evidence>
<gene>
    <name evidence="8" type="ORF">E6G98_11600</name>
    <name evidence="7" type="ORF">E6G99_10340</name>
</gene>
<feature type="transmembrane region" description="Helical" evidence="6">
    <location>
        <begin position="328"/>
        <end position="347"/>
    </location>
</feature>
<dbReference type="EMBL" id="VBAJ01000263">
    <property type="protein sequence ID" value="TMJ04638.1"/>
    <property type="molecule type" value="Genomic_DNA"/>
</dbReference>
<proteinExistence type="predicted"/>
<evidence type="ECO:0000256" key="3">
    <source>
        <dbReference type="ARBA" id="ARBA00022692"/>
    </source>
</evidence>
<comment type="caution">
    <text evidence="8">The sequence shown here is derived from an EMBL/GenBank/DDBJ whole genome shotgun (WGS) entry which is preliminary data.</text>
</comment>
<dbReference type="PANTHER" id="PTHR11706:SF33">
    <property type="entry name" value="NATURAL RESISTANCE-ASSOCIATED MACROPHAGE PROTEIN 2"/>
    <property type="match status" value="1"/>
</dbReference>
<evidence type="ECO:0000313" key="7">
    <source>
        <dbReference type="EMBL" id="TMJ04638.1"/>
    </source>
</evidence>
<evidence type="ECO:0000256" key="2">
    <source>
        <dbReference type="ARBA" id="ARBA00022448"/>
    </source>
</evidence>
<dbReference type="NCBIfam" id="NF037982">
    <property type="entry name" value="Nramp_1"/>
    <property type="match status" value="1"/>
</dbReference>
<protein>
    <submittedName>
        <fullName evidence="8">Divalent metal cation transporter</fullName>
    </submittedName>
</protein>
<evidence type="ECO:0000313" key="10">
    <source>
        <dbReference type="Proteomes" id="UP000318661"/>
    </source>
</evidence>
<dbReference type="AlphaFoldDB" id="A0A537LL30"/>
<evidence type="ECO:0000256" key="5">
    <source>
        <dbReference type="ARBA" id="ARBA00023136"/>
    </source>
</evidence>
<feature type="transmembrane region" description="Helical" evidence="6">
    <location>
        <begin position="281"/>
        <end position="308"/>
    </location>
</feature>